<dbReference type="AlphaFoldDB" id="A0A915D0S7"/>
<keyword evidence="1" id="KW-0479">Metal-binding</keyword>
<feature type="domain" description="Nuclear receptor" evidence="9">
    <location>
        <begin position="58"/>
        <end position="100"/>
    </location>
</feature>
<protein>
    <submittedName>
        <fullName evidence="11">Nuclear receptor domain-containing protein</fullName>
    </submittedName>
</protein>
<dbReference type="InterPro" id="IPR001628">
    <property type="entry name" value="Znf_hrmn_rcpt"/>
</dbReference>
<dbReference type="GO" id="GO:0003700">
    <property type="term" value="F:DNA-binding transcription factor activity"/>
    <property type="evidence" value="ECO:0007669"/>
    <property type="project" value="InterPro"/>
</dbReference>
<keyword evidence="8" id="KW-0539">Nucleus</keyword>
<dbReference type="SUPFAM" id="SSF57716">
    <property type="entry name" value="Glucocorticoid receptor-like (DNA-binding domain)"/>
    <property type="match status" value="1"/>
</dbReference>
<dbReference type="InterPro" id="IPR013088">
    <property type="entry name" value="Znf_NHR/GATA"/>
</dbReference>
<keyword evidence="6" id="KW-0804">Transcription</keyword>
<evidence type="ECO:0000256" key="8">
    <source>
        <dbReference type="ARBA" id="ARBA00023242"/>
    </source>
</evidence>
<evidence type="ECO:0000256" key="2">
    <source>
        <dbReference type="ARBA" id="ARBA00022771"/>
    </source>
</evidence>
<keyword evidence="3" id="KW-0862">Zinc</keyword>
<evidence type="ECO:0000256" key="4">
    <source>
        <dbReference type="ARBA" id="ARBA00023015"/>
    </source>
</evidence>
<keyword evidence="2" id="KW-0863">Zinc-finger</keyword>
<dbReference type="PRINTS" id="PR00047">
    <property type="entry name" value="STROIDFINGER"/>
</dbReference>
<proteinExistence type="predicted"/>
<keyword evidence="5" id="KW-0238">DNA-binding</keyword>
<evidence type="ECO:0000256" key="3">
    <source>
        <dbReference type="ARBA" id="ARBA00022833"/>
    </source>
</evidence>
<evidence type="ECO:0000313" key="10">
    <source>
        <dbReference type="Proteomes" id="UP000887574"/>
    </source>
</evidence>
<dbReference type="Pfam" id="PF00105">
    <property type="entry name" value="zf-C4"/>
    <property type="match status" value="1"/>
</dbReference>
<dbReference type="GO" id="GO:0043565">
    <property type="term" value="F:sequence-specific DNA binding"/>
    <property type="evidence" value="ECO:0007669"/>
    <property type="project" value="InterPro"/>
</dbReference>
<dbReference type="GO" id="GO:0008270">
    <property type="term" value="F:zinc ion binding"/>
    <property type="evidence" value="ECO:0007669"/>
    <property type="project" value="UniProtKB-KW"/>
</dbReference>
<dbReference type="SMART" id="SM00399">
    <property type="entry name" value="ZnF_C4"/>
    <property type="match status" value="1"/>
</dbReference>
<organism evidence="10 11">
    <name type="scientific">Ditylenchus dipsaci</name>
    <dbReference type="NCBI Taxonomy" id="166011"/>
    <lineage>
        <taxon>Eukaryota</taxon>
        <taxon>Metazoa</taxon>
        <taxon>Ecdysozoa</taxon>
        <taxon>Nematoda</taxon>
        <taxon>Chromadorea</taxon>
        <taxon>Rhabditida</taxon>
        <taxon>Tylenchina</taxon>
        <taxon>Tylenchomorpha</taxon>
        <taxon>Sphaerularioidea</taxon>
        <taxon>Anguinidae</taxon>
        <taxon>Anguininae</taxon>
        <taxon>Ditylenchus</taxon>
    </lineage>
</organism>
<accession>A0A915D0S7</accession>
<evidence type="ECO:0000256" key="6">
    <source>
        <dbReference type="ARBA" id="ARBA00023163"/>
    </source>
</evidence>
<name>A0A915D0S7_9BILA</name>
<reference evidence="11" key="1">
    <citation type="submission" date="2022-11" db="UniProtKB">
        <authorList>
            <consortium name="WormBaseParasite"/>
        </authorList>
    </citation>
    <scope>IDENTIFICATION</scope>
</reference>
<evidence type="ECO:0000256" key="7">
    <source>
        <dbReference type="ARBA" id="ARBA00023170"/>
    </source>
</evidence>
<dbReference type="WBParaSite" id="jg14255">
    <property type="protein sequence ID" value="jg14255"/>
    <property type="gene ID" value="jg14255"/>
</dbReference>
<dbReference type="Gene3D" id="3.30.50.10">
    <property type="entry name" value="Erythroid Transcription Factor GATA-1, subunit A"/>
    <property type="match status" value="1"/>
</dbReference>
<keyword evidence="4" id="KW-0805">Transcription regulation</keyword>
<sequence>MRRMLKTEVFDSNVMDATGGLGANAAANSGIMGDEDDKIEYDYESHQQNGGASGSGGNLTCLVCGDVATGKHYGTFSCNGCKGSYFYISNKVKVEGLVKGLGGSRFFNFGGQKGS</sequence>
<keyword evidence="10" id="KW-1185">Reference proteome</keyword>
<dbReference type="Proteomes" id="UP000887574">
    <property type="component" value="Unplaced"/>
</dbReference>
<evidence type="ECO:0000256" key="5">
    <source>
        <dbReference type="ARBA" id="ARBA00023125"/>
    </source>
</evidence>
<evidence type="ECO:0000259" key="9">
    <source>
        <dbReference type="SMART" id="SM00399"/>
    </source>
</evidence>
<evidence type="ECO:0000313" key="11">
    <source>
        <dbReference type="WBParaSite" id="jg14255"/>
    </source>
</evidence>
<evidence type="ECO:0000256" key="1">
    <source>
        <dbReference type="ARBA" id="ARBA00022723"/>
    </source>
</evidence>
<keyword evidence="7" id="KW-0675">Receptor</keyword>